<sequence>MSVVAVCGLPRHGKSYQVCSKFIPEALLGGRDVVTNIVLLEDNIRKYLIEEKGANPDKLGRVRYFKTEDVFDSLFFPTEDNQGKGCFIHAGDLVVIDEVWKYFDTGVKVSREALAFLRYHGHFKHAQTGITCDVILITQDVTSLPRSVKNLIELTIHITKLVEAGLRNAFVIRHFQQTTIQGRNAVKLGEDRSIFDKRFFAFYKSHDGDVDVKANELIVDKRQVIWNSKFFKFAMPLVALMFIGGLFVFYRIIAGLEDKAKASNEPILEPASVSASNQSGVTRTRLQKPQKPEKPVYSGASILGHYTVGNDLYVWIVQDNRPRLLINPLNFRIYNMRLEGSYKGEILDSFSGERYHLDDDDGGGTTLDLKVPSLK</sequence>
<dbReference type="InterPro" id="IPR027417">
    <property type="entry name" value="P-loop_NTPase"/>
</dbReference>
<dbReference type="RefSeq" id="WP_002685222.1">
    <property type="nucleotide sequence ID" value="NZ_JH600070.1"/>
</dbReference>
<dbReference type="HOGENOM" id="CLU_070023_0_0_6"/>
<keyword evidence="2" id="KW-0812">Transmembrane</keyword>
<feature type="transmembrane region" description="Helical" evidence="2">
    <location>
        <begin position="233"/>
        <end position="253"/>
    </location>
</feature>
<feature type="region of interest" description="Disordered" evidence="1">
    <location>
        <begin position="271"/>
        <end position="293"/>
    </location>
</feature>
<dbReference type="AlphaFoldDB" id="I3CFH0"/>
<dbReference type="STRING" id="395493.BegalDRAFT_1475"/>
<evidence type="ECO:0000259" key="3">
    <source>
        <dbReference type="Pfam" id="PF05707"/>
    </source>
</evidence>
<dbReference type="OrthoDB" id="8479507at2"/>
<keyword evidence="2" id="KW-0472">Membrane</keyword>
<keyword evidence="2" id="KW-1133">Transmembrane helix</keyword>
<dbReference type="Gene3D" id="3.40.50.300">
    <property type="entry name" value="P-loop containing nucleotide triphosphate hydrolases"/>
    <property type="match status" value="1"/>
</dbReference>
<feature type="compositionally biased region" description="Polar residues" evidence="1">
    <location>
        <begin position="273"/>
        <end position="284"/>
    </location>
</feature>
<dbReference type="eggNOG" id="COG4128">
    <property type="taxonomic scope" value="Bacteria"/>
</dbReference>
<protein>
    <submittedName>
        <fullName evidence="4">Zonula occludens toxin</fullName>
    </submittedName>
</protein>
<dbReference type="Proteomes" id="UP000005744">
    <property type="component" value="Unassembled WGS sequence"/>
</dbReference>
<reference evidence="4 5" key="1">
    <citation type="submission" date="2011-11" db="EMBL/GenBank/DDBJ databases">
        <title>Improved High-Quality Draft sequence of Beggiatoa alba B18lD.</title>
        <authorList>
            <consortium name="US DOE Joint Genome Institute"/>
            <person name="Lucas S."/>
            <person name="Han J."/>
            <person name="Lapidus A."/>
            <person name="Cheng J.-F."/>
            <person name="Goodwin L."/>
            <person name="Pitluck S."/>
            <person name="Peters L."/>
            <person name="Mikhailova N."/>
            <person name="Held B."/>
            <person name="Detter J.C."/>
            <person name="Han C."/>
            <person name="Tapia R."/>
            <person name="Land M."/>
            <person name="Hauser L."/>
            <person name="Kyrpides N."/>
            <person name="Ivanova N."/>
            <person name="Pagani I."/>
            <person name="Samuel K."/>
            <person name="Teske A."/>
            <person name="Mueller J."/>
            <person name="Woyke T."/>
        </authorList>
    </citation>
    <scope>NUCLEOTIDE SEQUENCE [LARGE SCALE GENOMIC DNA]</scope>
    <source>
        <strain evidence="4 5">B18LD</strain>
    </source>
</reference>
<accession>I3CFH0</accession>
<proteinExistence type="predicted"/>
<organism evidence="4 5">
    <name type="scientific">Beggiatoa alba B18LD</name>
    <dbReference type="NCBI Taxonomy" id="395493"/>
    <lineage>
        <taxon>Bacteria</taxon>
        <taxon>Pseudomonadati</taxon>
        <taxon>Pseudomonadota</taxon>
        <taxon>Gammaproteobacteria</taxon>
        <taxon>Thiotrichales</taxon>
        <taxon>Thiotrichaceae</taxon>
        <taxon>Beggiatoa</taxon>
    </lineage>
</organism>
<dbReference type="EMBL" id="JH600070">
    <property type="protein sequence ID" value="EIJ42363.1"/>
    <property type="molecule type" value="Genomic_DNA"/>
</dbReference>
<evidence type="ECO:0000256" key="1">
    <source>
        <dbReference type="SAM" id="MobiDB-lite"/>
    </source>
</evidence>
<evidence type="ECO:0000313" key="4">
    <source>
        <dbReference type="EMBL" id="EIJ42363.1"/>
    </source>
</evidence>
<evidence type="ECO:0000313" key="5">
    <source>
        <dbReference type="Proteomes" id="UP000005744"/>
    </source>
</evidence>
<dbReference type="InterPro" id="IPR008900">
    <property type="entry name" value="Zot_N"/>
</dbReference>
<dbReference type="Pfam" id="PF05707">
    <property type="entry name" value="Zot"/>
    <property type="match status" value="1"/>
</dbReference>
<gene>
    <name evidence="4" type="ORF">BegalDRAFT_1475</name>
</gene>
<evidence type="ECO:0000256" key="2">
    <source>
        <dbReference type="SAM" id="Phobius"/>
    </source>
</evidence>
<feature type="domain" description="Zona occludens toxin N-terminal" evidence="3">
    <location>
        <begin position="3"/>
        <end position="206"/>
    </location>
</feature>
<name>I3CFH0_9GAMM</name>
<keyword evidence="5" id="KW-1185">Reference proteome</keyword>